<keyword evidence="2" id="KW-1185">Reference proteome</keyword>
<dbReference type="Proteomes" id="UP001596028">
    <property type="component" value="Unassembled WGS sequence"/>
</dbReference>
<dbReference type="RefSeq" id="WP_378099335.1">
    <property type="nucleotide sequence ID" value="NZ_JBHSEP010000015.1"/>
</dbReference>
<name>A0ABV9FJP6_9BACL</name>
<dbReference type="EMBL" id="JBHSEP010000015">
    <property type="protein sequence ID" value="MFC4600344.1"/>
    <property type="molecule type" value="Genomic_DNA"/>
</dbReference>
<comment type="caution">
    <text evidence="1">The sequence shown here is derived from an EMBL/GenBank/DDBJ whole genome shotgun (WGS) entry which is preliminary data.</text>
</comment>
<sequence length="389" mass="43234">MKDADWERWLGQALASEAKPDDKLNMSILHRMRMRHQTKPKSVTKLSAALLAAVFLLVLSVSAYAATQLFGAREVAERLGDRLLAEAFDSDNAIRLDQSVASGDYRFTLHGLVSGAGLSEFPSSSEELYPDRTYAVVSIARQDGRPMPDTRDPEYGQDPFFVSPLIKGQKPWSVNIITMNGHYSETVIDGVAYRLLACDQVEIFADRGVYLAISSGSPFYSREAFDYDENTGESRAREDYPGASALFDLPLDRTKADPAKAEAYLEALLNPSASPAADNGERIADAEDEAWVDWIAELRTRMRSGGTIGETIADSIQEVTYDDSGHFRYSYDDWSVEAAPEDFFREGQVGFSDRFSGSGKDGRYRALLFHRDEHGVITGRIVLLENHPE</sequence>
<organism evidence="1 2">
    <name type="scientific">Cohnella hongkongensis</name>
    <dbReference type="NCBI Taxonomy" id="178337"/>
    <lineage>
        <taxon>Bacteria</taxon>
        <taxon>Bacillati</taxon>
        <taxon>Bacillota</taxon>
        <taxon>Bacilli</taxon>
        <taxon>Bacillales</taxon>
        <taxon>Paenibacillaceae</taxon>
        <taxon>Cohnella</taxon>
    </lineage>
</organism>
<protein>
    <recommendedName>
        <fullName evidence="3">DUF4179 domain-containing protein</fullName>
    </recommendedName>
</protein>
<accession>A0ABV9FJP6</accession>
<evidence type="ECO:0000313" key="2">
    <source>
        <dbReference type="Proteomes" id="UP001596028"/>
    </source>
</evidence>
<gene>
    <name evidence="1" type="ORF">ACFO3S_19015</name>
</gene>
<evidence type="ECO:0008006" key="3">
    <source>
        <dbReference type="Google" id="ProtNLM"/>
    </source>
</evidence>
<proteinExistence type="predicted"/>
<evidence type="ECO:0000313" key="1">
    <source>
        <dbReference type="EMBL" id="MFC4600344.1"/>
    </source>
</evidence>
<reference evidence="2" key="1">
    <citation type="journal article" date="2019" name="Int. J. Syst. Evol. Microbiol.">
        <title>The Global Catalogue of Microorganisms (GCM) 10K type strain sequencing project: providing services to taxonomists for standard genome sequencing and annotation.</title>
        <authorList>
            <consortium name="The Broad Institute Genomics Platform"/>
            <consortium name="The Broad Institute Genome Sequencing Center for Infectious Disease"/>
            <person name="Wu L."/>
            <person name="Ma J."/>
        </authorList>
    </citation>
    <scope>NUCLEOTIDE SEQUENCE [LARGE SCALE GENOMIC DNA]</scope>
    <source>
        <strain evidence="2">CCUG 49571</strain>
    </source>
</reference>